<dbReference type="PANTHER" id="PTHR30332:SF17">
    <property type="entry name" value="TYPE IV PILIATION SYSTEM PROTEIN DR_0774-RELATED"/>
    <property type="match status" value="1"/>
</dbReference>
<dbReference type="GO" id="GO:0009306">
    <property type="term" value="P:protein secretion"/>
    <property type="evidence" value="ECO:0007669"/>
    <property type="project" value="InterPro"/>
</dbReference>
<feature type="region of interest" description="Disordered" evidence="2">
    <location>
        <begin position="26"/>
        <end position="54"/>
    </location>
</feature>
<dbReference type="Proteomes" id="UP000317093">
    <property type="component" value="Chromosome"/>
</dbReference>
<dbReference type="PANTHER" id="PTHR30332">
    <property type="entry name" value="PROBABLE GENERAL SECRETION PATHWAY PROTEIN D"/>
    <property type="match status" value="1"/>
</dbReference>
<dbReference type="PRINTS" id="PR00811">
    <property type="entry name" value="BCTERIALGSPD"/>
</dbReference>
<dbReference type="InterPro" id="IPR001775">
    <property type="entry name" value="GspD/PilQ"/>
</dbReference>
<accession>A0A518AYG7</accession>
<protein>
    <submittedName>
        <fullName evidence="5">Type II secretion system protein D</fullName>
    </submittedName>
</protein>
<dbReference type="Pfam" id="PF00263">
    <property type="entry name" value="Secretin"/>
    <property type="match status" value="1"/>
</dbReference>
<dbReference type="EMBL" id="CP036279">
    <property type="protein sequence ID" value="QDU59767.1"/>
    <property type="molecule type" value="Genomic_DNA"/>
</dbReference>
<dbReference type="GO" id="GO:0015627">
    <property type="term" value="C:type II protein secretion system complex"/>
    <property type="evidence" value="ECO:0007669"/>
    <property type="project" value="TreeGrafter"/>
</dbReference>
<keyword evidence="3" id="KW-0732">Signal</keyword>
<dbReference type="AlphaFoldDB" id="A0A518AYG7"/>
<feature type="chain" id="PRO_5021710255" evidence="3">
    <location>
        <begin position="25"/>
        <end position="705"/>
    </location>
</feature>
<dbReference type="InterPro" id="IPR004846">
    <property type="entry name" value="T2SS/T3SS_dom"/>
</dbReference>
<feature type="signal peptide" evidence="3">
    <location>
        <begin position="1"/>
        <end position="24"/>
    </location>
</feature>
<organism evidence="5 6">
    <name type="scientific">Kolteria novifilia</name>
    <dbReference type="NCBI Taxonomy" id="2527975"/>
    <lineage>
        <taxon>Bacteria</taxon>
        <taxon>Pseudomonadati</taxon>
        <taxon>Planctomycetota</taxon>
        <taxon>Planctomycetia</taxon>
        <taxon>Kolteriales</taxon>
        <taxon>Kolteriaceae</taxon>
        <taxon>Kolteria</taxon>
    </lineage>
</organism>
<proteinExistence type="inferred from homology"/>
<feature type="compositionally biased region" description="Low complexity" evidence="2">
    <location>
        <begin position="26"/>
        <end position="39"/>
    </location>
</feature>
<evidence type="ECO:0000313" key="6">
    <source>
        <dbReference type="Proteomes" id="UP000317093"/>
    </source>
</evidence>
<evidence type="ECO:0000313" key="5">
    <source>
        <dbReference type="EMBL" id="QDU59767.1"/>
    </source>
</evidence>
<dbReference type="InterPro" id="IPR050810">
    <property type="entry name" value="Bact_Secretion_Sys_Channel"/>
</dbReference>
<feature type="region of interest" description="Disordered" evidence="2">
    <location>
        <begin position="651"/>
        <end position="692"/>
    </location>
</feature>
<evidence type="ECO:0000256" key="3">
    <source>
        <dbReference type="SAM" id="SignalP"/>
    </source>
</evidence>
<dbReference type="KEGG" id="knv:Pan216_05990"/>
<gene>
    <name evidence="5" type="primary">outD</name>
    <name evidence="5" type="ORF">Pan216_05990</name>
</gene>
<dbReference type="OrthoDB" id="9779724at2"/>
<sequence precursor="true">MHKTIRSVMVLAVLLGTTFKPVLAQDAPPAGQNAPPAADLGPNDPSRGGIEIPLDGESVTISTNTSERFTVWPYHLYDAPYSTREEVATVELDVPPGQPPTKLPTSFTVQTNELVGATVLVLPIVKEGEEPREVRVEMLVLDQISTAYKSYLEATIRRLFPTVSVEVIIANAQTAVLNGYVDKAEYVQPISDLVRGFLAARTGVAPAAVTVVEALRVTGSQQVQLKVIVAEVSRTKVRDLGFEWAWFDNNQILRSTLRPTVGLFEGALSGSADTFVAVPSPNVALANTVFSVQRTDAFSFYGFLRAVVENQLGKILAEPTIVAMSGQPAYFNSGGETPLLIPQGNQTLAVEYRPFGTNVRFVPTVLGDGRIRLEVRPEVSELDPALGIQVSGTSVPGFRQRVVETTVELESGQTFALAGLIQRSILATRTKIPFLGDLPALGWAFQTKSYQQVETELLIVVTPYLVNALDQRPCKLPGNESRIPNDVEYYLGSKFEPPCFDDPYRDSWKHENKGRKIIPLPVRPYDNYGQPPVTGMHGPMDPGGMNAMPIQTNGSFETPDPGSLVPAPTPQEPMMKAPKESEMPMPMPMPGTSLPAPAPNTTPAPKATEAKGSTDATNVPTPAAQGNWPAPSFTQDWPAIMPKPVFVETSEGKSLKSIDDSEAPATVTTAKSAESIIPPPPSSVPGASEPVKARISAIEPGTITK</sequence>
<evidence type="ECO:0000259" key="4">
    <source>
        <dbReference type="Pfam" id="PF00263"/>
    </source>
</evidence>
<feature type="region of interest" description="Disordered" evidence="2">
    <location>
        <begin position="557"/>
        <end position="628"/>
    </location>
</feature>
<name>A0A518AYG7_9BACT</name>
<evidence type="ECO:0000256" key="1">
    <source>
        <dbReference type="RuleBase" id="RU004003"/>
    </source>
</evidence>
<comment type="similarity">
    <text evidence="1">Belongs to the bacterial secretin family.</text>
</comment>
<evidence type="ECO:0000256" key="2">
    <source>
        <dbReference type="SAM" id="MobiDB-lite"/>
    </source>
</evidence>
<feature type="domain" description="Type II/III secretion system secretin-like" evidence="4">
    <location>
        <begin position="308"/>
        <end position="466"/>
    </location>
</feature>
<keyword evidence="6" id="KW-1185">Reference proteome</keyword>
<reference evidence="5 6" key="1">
    <citation type="submission" date="2019-02" db="EMBL/GenBank/DDBJ databases">
        <title>Deep-cultivation of Planctomycetes and their phenomic and genomic characterization uncovers novel biology.</title>
        <authorList>
            <person name="Wiegand S."/>
            <person name="Jogler M."/>
            <person name="Boedeker C."/>
            <person name="Pinto D."/>
            <person name="Vollmers J."/>
            <person name="Rivas-Marin E."/>
            <person name="Kohn T."/>
            <person name="Peeters S.H."/>
            <person name="Heuer A."/>
            <person name="Rast P."/>
            <person name="Oberbeckmann S."/>
            <person name="Bunk B."/>
            <person name="Jeske O."/>
            <person name="Meyerdierks A."/>
            <person name="Storesund J.E."/>
            <person name="Kallscheuer N."/>
            <person name="Luecker S."/>
            <person name="Lage O.M."/>
            <person name="Pohl T."/>
            <person name="Merkel B.J."/>
            <person name="Hornburger P."/>
            <person name="Mueller R.-W."/>
            <person name="Bruemmer F."/>
            <person name="Labrenz M."/>
            <person name="Spormann A.M."/>
            <person name="Op den Camp H."/>
            <person name="Overmann J."/>
            <person name="Amann R."/>
            <person name="Jetten M.S.M."/>
            <person name="Mascher T."/>
            <person name="Medema M.H."/>
            <person name="Devos D.P."/>
            <person name="Kaster A.-K."/>
            <person name="Ovreas L."/>
            <person name="Rohde M."/>
            <person name="Galperin M.Y."/>
            <person name="Jogler C."/>
        </authorList>
    </citation>
    <scope>NUCLEOTIDE SEQUENCE [LARGE SCALE GENOMIC DNA]</scope>
    <source>
        <strain evidence="5 6">Pan216</strain>
    </source>
</reference>